<dbReference type="InterPro" id="IPR000792">
    <property type="entry name" value="Tscrpt_reg_LuxR_C"/>
</dbReference>
<dbReference type="Gene3D" id="3.40.50.2300">
    <property type="match status" value="1"/>
</dbReference>
<sequence length="211" mass="23524">MLKFLIADDHPLFREALKAAMQSHFTGVNYLESDSFSTTLNTLRRQRNVSLLLLDLNMPGCDNFYGLLRIRQNFPDLPIAIVSGTEDIDTIAQAMEFGANAFIPKTTATTQMVAALKLALSGGTWVPPSVDGQLQRVSSDKVQIAEKVRELTPKQFTVLRLVKQGLMNKDIAQRLNVTEATVKAHVSALFRRLEVKSRTQILVAIEKLKLD</sequence>
<dbReference type="PROSITE" id="PS50110">
    <property type="entry name" value="RESPONSE_REGULATORY"/>
    <property type="match status" value="1"/>
</dbReference>
<dbReference type="PROSITE" id="PS50043">
    <property type="entry name" value="HTH_LUXR_2"/>
    <property type="match status" value="1"/>
</dbReference>
<dbReference type="CDD" id="cd06170">
    <property type="entry name" value="LuxR_C_like"/>
    <property type="match status" value="1"/>
</dbReference>
<dbReference type="GO" id="GO:0003677">
    <property type="term" value="F:DNA binding"/>
    <property type="evidence" value="ECO:0007669"/>
    <property type="project" value="UniProtKB-KW"/>
</dbReference>
<keyword evidence="2" id="KW-0238">DNA-binding</keyword>
<dbReference type="STRING" id="56804.BAE46_01300"/>
<dbReference type="InterPro" id="IPR051015">
    <property type="entry name" value="EvgA-like"/>
</dbReference>
<evidence type="ECO:0000256" key="1">
    <source>
        <dbReference type="ARBA" id="ARBA00022553"/>
    </source>
</evidence>
<dbReference type="SUPFAM" id="SSF46894">
    <property type="entry name" value="C-terminal effector domain of the bipartite response regulators"/>
    <property type="match status" value="1"/>
</dbReference>
<feature type="domain" description="Response regulatory" evidence="5">
    <location>
        <begin position="3"/>
        <end position="120"/>
    </location>
</feature>
<feature type="modified residue" description="4-aspartylphosphate" evidence="3">
    <location>
        <position position="55"/>
    </location>
</feature>
<dbReference type="PANTHER" id="PTHR45566:SF1">
    <property type="entry name" value="HTH-TYPE TRANSCRIPTIONAL REGULATOR YHJB-RELATED"/>
    <property type="match status" value="1"/>
</dbReference>
<gene>
    <name evidence="6" type="primary">agmR</name>
    <name evidence="6" type="ORF">GPUN_0945</name>
</gene>
<dbReference type="GO" id="GO:0006355">
    <property type="term" value="P:regulation of DNA-templated transcription"/>
    <property type="evidence" value="ECO:0007669"/>
    <property type="project" value="InterPro"/>
</dbReference>
<dbReference type="PANTHER" id="PTHR45566">
    <property type="entry name" value="HTH-TYPE TRANSCRIPTIONAL REGULATOR YHJB-RELATED"/>
    <property type="match status" value="1"/>
</dbReference>
<dbReference type="EMBL" id="BAET01000007">
    <property type="protein sequence ID" value="GAB55076.1"/>
    <property type="molecule type" value="Genomic_DNA"/>
</dbReference>
<comment type="caution">
    <text evidence="6">The sequence shown here is derived from an EMBL/GenBank/DDBJ whole genome shotgun (WGS) entry which is preliminary data.</text>
</comment>
<dbReference type="SMART" id="SM00448">
    <property type="entry name" value="REC"/>
    <property type="match status" value="1"/>
</dbReference>
<dbReference type="Pfam" id="PF00196">
    <property type="entry name" value="GerE"/>
    <property type="match status" value="1"/>
</dbReference>
<organism evidence="6 7">
    <name type="scientific">Glaciecola punicea ACAM 611</name>
    <dbReference type="NCBI Taxonomy" id="1121923"/>
    <lineage>
        <taxon>Bacteria</taxon>
        <taxon>Pseudomonadati</taxon>
        <taxon>Pseudomonadota</taxon>
        <taxon>Gammaproteobacteria</taxon>
        <taxon>Alteromonadales</taxon>
        <taxon>Alteromonadaceae</taxon>
        <taxon>Glaciecola</taxon>
    </lineage>
</organism>
<evidence type="ECO:0000256" key="3">
    <source>
        <dbReference type="PROSITE-ProRule" id="PRU00169"/>
    </source>
</evidence>
<dbReference type="InterPro" id="IPR001789">
    <property type="entry name" value="Sig_transdc_resp-reg_receiver"/>
</dbReference>
<dbReference type="SUPFAM" id="SSF52172">
    <property type="entry name" value="CheY-like"/>
    <property type="match status" value="1"/>
</dbReference>
<dbReference type="GO" id="GO:0000160">
    <property type="term" value="P:phosphorelay signal transduction system"/>
    <property type="evidence" value="ECO:0007669"/>
    <property type="project" value="InterPro"/>
</dbReference>
<proteinExistence type="predicted"/>
<dbReference type="OrthoDB" id="9814495at2"/>
<dbReference type="SMART" id="SM00421">
    <property type="entry name" value="HTH_LUXR"/>
    <property type="match status" value="1"/>
</dbReference>
<name>H5T9U9_9ALTE</name>
<dbReference type="CDD" id="cd17535">
    <property type="entry name" value="REC_NarL-like"/>
    <property type="match status" value="1"/>
</dbReference>
<feature type="domain" description="HTH luxR-type" evidence="4">
    <location>
        <begin position="144"/>
        <end position="209"/>
    </location>
</feature>
<evidence type="ECO:0000256" key="2">
    <source>
        <dbReference type="ARBA" id="ARBA00023125"/>
    </source>
</evidence>
<keyword evidence="1 3" id="KW-0597">Phosphoprotein</keyword>
<reference evidence="6 7" key="2">
    <citation type="journal article" date="2017" name="Antonie Van Leeuwenhoek">
        <title>Rhizobium rhizosphaerae sp. nov., a novel species isolated from rice rhizosphere.</title>
        <authorList>
            <person name="Zhao J.J."/>
            <person name="Zhang J."/>
            <person name="Zhang R.J."/>
            <person name="Zhang C.W."/>
            <person name="Yin H.Q."/>
            <person name="Zhang X.X."/>
        </authorList>
    </citation>
    <scope>NUCLEOTIDE SEQUENCE [LARGE SCALE GENOMIC DNA]</scope>
    <source>
        <strain evidence="6 7">ACAM 611</strain>
    </source>
</reference>
<dbReference type="InterPro" id="IPR011006">
    <property type="entry name" value="CheY-like_superfamily"/>
</dbReference>
<evidence type="ECO:0000259" key="4">
    <source>
        <dbReference type="PROSITE" id="PS50043"/>
    </source>
</evidence>
<evidence type="ECO:0000313" key="6">
    <source>
        <dbReference type="EMBL" id="GAB55076.1"/>
    </source>
</evidence>
<dbReference type="Pfam" id="PF00072">
    <property type="entry name" value="Response_reg"/>
    <property type="match status" value="1"/>
</dbReference>
<dbReference type="PRINTS" id="PR00038">
    <property type="entry name" value="HTHLUXR"/>
</dbReference>
<dbReference type="Proteomes" id="UP000053586">
    <property type="component" value="Unassembled WGS sequence"/>
</dbReference>
<evidence type="ECO:0000259" key="5">
    <source>
        <dbReference type="PROSITE" id="PS50110"/>
    </source>
</evidence>
<dbReference type="AlphaFoldDB" id="H5T9U9"/>
<dbReference type="eggNOG" id="COG2197">
    <property type="taxonomic scope" value="Bacteria"/>
</dbReference>
<evidence type="ECO:0000313" key="7">
    <source>
        <dbReference type="Proteomes" id="UP000053586"/>
    </source>
</evidence>
<dbReference type="PROSITE" id="PS00622">
    <property type="entry name" value="HTH_LUXR_1"/>
    <property type="match status" value="1"/>
</dbReference>
<accession>H5T9U9</accession>
<dbReference type="InterPro" id="IPR058245">
    <property type="entry name" value="NreC/VraR/RcsB-like_REC"/>
</dbReference>
<reference evidence="6 7" key="1">
    <citation type="journal article" date="2012" name="J. Bacteriol.">
        <title>Genome sequence of proteorhodopsin-containing sea ice bacterium Glaciecola punicea ACAM 611T.</title>
        <authorList>
            <person name="Qin Q.-L."/>
            <person name="Xie B.-B."/>
            <person name="Shu Y.-L."/>
            <person name="Rong J.-C."/>
            <person name="Zhao D.-L."/>
            <person name="Zhang X.-Y."/>
            <person name="Chen X.-L."/>
            <person name="Zhou B.-C."/>
            <person name="Zhanga Y.-Z."/>
        </authorList>
    </citation>
    <scope>NUCLEOTIDE SEQUENCE [LARGE SCALE GENOMIC DNA]</scope>
    <source>
        <strain evidence="6 7">ACAM 611</strain>
    </source>
</reference>
<keyword evidence="7" id="KW-1185">Reference proteome</keyword>
<dbReference type="InterPro" id="IPR016032">
    <property type="entry name" value="Sig_transdc_resp-reg_C-effctor"/>
</dbReference>
<protein>
    <submittedName>
        <fullName evidence="6">Glycerol metabolism activator</fullName>
    </submittedName>
</protein>
<dbReference type="RefSeq" id="WP_006003815.1">
    <property type="nucleotide sequence ID" value="NZ_BAET01000007.1"/>
</dbReference>